<dbReference type="PROSITE" id="PS50053">
    <property type="entry name" value="UBIQUITIN_2"/>
    <property type="match status" value="1"/>
</dbReference>
<dbReference type="GO" id="GO:0005829">
    <property type="term" value="C:cytosol"/>
    <property type="evidence" value="ECO:0007669"/>
    <property type="project" value="TreeGrafter"/>
</dbReference>
<gene>
    <name evidence="4" type="ORF">AMAG_01901</name>
</gene>
<feature type="compositionally biased region" description="Acidic residues" evidence="1">
    <location>
        <begin position="197"/>
        <end position="206"/>
    </location>
</feature>
<keyword evidence="5" id="KW-1185">Reference proteome</keyword>
<organism evidence="4 5">
    <name type="scientific">Allomyces macrogynus (strain ATCC 38327)</name>
    <name type="common">Allomyces javanicus var. macrogynus</name>
    <dbReference type="NCBI Taxonomy" id="578462"/>
    <lineage>
        <taxon>Eukaryota</taxon>
        <taxon>Fungi</taxon>
        <taxon>Fungi incertae sedis</taxon>
        <taxon>Blastocladiomycota</taxon>
        <taxon>Blastocladiomycetes</taxon>
        <taxon>Blastocladiales</taxon>
        <taxon>Blastocladiaceae</taxon>
        <taxon>Allomyces</taxon>
    </lineage>
</organism>
<dbReference type="SUPFAM" id="SSF54236">
    <property type="entry name" value="Ubiquitin-like"/>
    <property type="match status" value="1"/>
</dbReference>
<dbReference type="Pfam" id="PF00443">
    <property type="entry name" value="UCH"/>
    <property type="match status" value="1"/>
</dbReference>
<dbReference type="VEuPathDB" id="FungiDB:AMAG_01901"/>
<reference evidence="4 5" key="1">
    <citation type="submission" date="2009-11" db="EMBL/GenBank/DDBJ databases">
        <title>Annotation of Allomyces macrogynus ATCC 38327.</title>
        <authorList>
            <consortium name="The Broad Institute Genome Sequencing Platform"/>
            <person name="Russ C."/>
            <person name="Cuomo C."/>
            <person name="Burger G."/>
            <person name="Gray M.W."/>
            <person name="Holland P.W.H."/>
            <person name="King N."/>
            <person name="Lang F.B.F."/>
            <person name="Roger A.J."/>
            <person name="Ruiz-Trillo I."/>
            <person name="Young S.K."/>
            <person name="Zeng Q."/>
            <person name="Gargeya S."/>
            <person name="Fitzgerald M."/>
            <person name="Haas B."/>
            <person name="Abouelleil A."/>
            <person name="Alvarado L."/>
            <person name="Arachchi H.M."/>
            <person name="Berlin A."/>
            <person name="Chapman S.B."/>
            <person name="Gearin G."/>
            <person name="Goldberg J."/>
            <person name="Griggs A."/>
            <person name="Gujja S."/>
            <person name="Hansen M."/>
            <person name="Heiman D."/>
            <person name="Howarth C."/>
            <person name="Larimer J."/>
            <person name="Lui A."/>
            <person name="MacDonald P.J.P."/>
            <person name="McCowen C."/>
            <person name="Montmayeur A."/>
            <person name="Murphy C."/>
            <person name="Neiman D."/>
            <person name="Pearson M."/>
            <person name="Priest M."/>
            <person name="Roberts A."/>
            <person name="Saif S."/>
            <person name="Shea T."/>
            <person name="Sisk P."/>
            <person name="Stolte C."/>
            <person name="Sykes S."/>
            <person name="Wortman J."/>
            <person name="Nusbaum C."/>
            <person name="Birren B."/>
        </authorList>
    </citation>
    <scope>NUCLEOTIDE SEQUENCE [LARGE SCALE GENOMIC DNA]</scope>
    <source>
        <strain evidence="4 5">ATCC 38327</strain>
    </source>
</reference>
<dbReference type="PANTHER" id="PTHR24006:SF925">
    <property type="entry name" value="UBIQUITINYL HYDROLASE 1"/>
    <property type="match status" value="1"/>
</dbReference>
<dbReference type="InterPro" id="IPR028889">
    <property type="entry name" value="USP"/>
</dbReference>
<name>A0A0L0S0J1_ALLM3</name>
<dbReference type="InterPro" id="IPR029071">
    <property type="entry name" value="Ubiquitin-like_domsf"/>
</dbReference>
<protein>
    <recommendedName>
        <fullName evidence="6">USP domain-containing protein</fullName>
    </recommendedName>
</protein>
<sequence>MPRAAGRVRDRPALLGPYSASSATTNGTASSRSTSASPRSERARSPARRNDNGSAAATAANMARTRALHLQPDPDDDLDADDADAAGLLSDAAWANARASATTAGRSDTSAAAALAAAAARARAPAARTPTSSSAMDVDELIEDDNLESDDPIATDATHPAIVLPRAAPQLKVAVSATATARPHAPYPETVSMLDTSSDDDDDGDFDSLHGDLDFSPPLRDDDDLSIVPPRKPAKPSADEVMRKHFNQGCFNLEQSDFASCRDSLPWLAENTKRLLFHEPESPLGDWVARQALPRMCHAILANAELGASPETVQQVWRLFEAAVNAFMHLDADRLIHYTKLAEILRLLLSSDPQPVFSTSPSMKGRLIQHFFNCDGPEKLLECAAQPNASLDQLRWAVQTLAGLGDQAFALATPPDAVDAFMQTKDNLFQLFFDVVHSRLAALSDADTRTVTPNTMFVLLDSLRSLDEVVAHRNARTLCLALLKCPALDRRLLGITLLRRLAELMRHAPEHAPEHHQWLETEDVLNLVFAGEPHPEIVARAEEVLIELARDDGLSDGQIDTFWRLVTRVQTTPIDALLDRTIRNLRPAKLDPLARHALAVPTADWTEPVCAIARSLLERVIALPRCDDVFAFESPEWAYALLTAVIAGIQHENEGFPPALGATMARWLAELVPDMDEDFVKIFFPNMFQHASRALASHMRVVPSMILLEGLLGVVGPLPPAWVAAADLDELAAQLDADLQAFARMPVVDQAEAEVEFRTRIAIWQMLRDPDRAREPASAQDVLSLWTAFFGAPNEPPFLAWLNAVLAPKEDSPTGTVPRHLRETASVEVWRAARDVDPANVTVPLLRVLYRIWNLGSEDGGTLVVDATDKPAGQLPDSVLFLAPVLIETSDDNVAKVVTQHLVDQLIVHWRTESAHLVVARLVPEMARARSATVLARVVDVLVRLVPMIARWFPPPVDAADWRPHACARVPRTVVPLTIKATGDGTSTSLDLHVPLNMTSGQLRGMIAQQLQCRAGRLRLIFGGKELASARTLLLPLAEVGVTAEGGVITVALANGVAGPGVDEGASLAAEVMQDEYQSVLLLLLKSPDRDRAAVVYRLLLVLPSVPLEAVTQQSRMSADRPHEYLYLVELLLDRFATMGHVVRLDPMIASLPQLDVTDPVQRECFVRTTDLLAAVLPTTPIDAGELARLVEMSVLAMATNAAPAEIAIAAIHVLVAVGRLDSDLDAPVLDTWARAMGDSLRAGWHAPAVVDLVAAQIAALVGPAESPPTPAVTAIRAHLWSRVTDAMALPYYRVMEAVFAADKASRAAQFPAWEAVLDALHARINPGIMNLLAFMIEQDADAVPHEVVATWVPVVFHAVYKGIEDLDLGATFEDRERLAAAVTRLLGRMAAVPGEHVQVVHDLLLEFLAEDGLQCTEWEYNPRVFCRSHYVGLRNLGATCYQNSMLQQFFMDPVFRNAILTCTTTSAPASPAQPPPITADGAAAAAPDAAAPAAPAAVPEPDRFLAQLQAMFAHLHASQRHEYDTRPFVRTLKDFEGKPLNEHVQMDGDEFFNMVFDQLEAQVQDLPQGRLLTQRYGGKLQHLVESACTHKSVREEQFHAIQCEVKGQAGLAESLALYVRGDALSGDNQFRCDECDKKVDAVKSTRIRELPERLIFHLKRFDFDMERFCRFKVNDNFTFPHMLDMRPYLTAERQLELENDPAAAEFELVGVLVHTGTADSGHYYSYIKCTSAEPPYSAEGDWFQFNDCTVTPFDAAHLPTLAYGGDGKQYSAYMLFYQQKQRPIDEVQARDVTVPDKLLAPIQVANRRLVRDTLLFDWHLIDLASTLAAQNGLMRPYLYALLRVVVHSHDLAHALPVLRGAFHAKVLPDDADWLIAALIKDGPNVLWHYLMLNAIPDARRAIRAVLHVAIEAASPSAMMQLAATLATIVATRELHYFSRVWVNFMQVCNQVCSHAVEPFVPFGPMLVQLFENADWYPTAGSTSDVMDVDGVDATIAAAADDVLPGFDQLFLMISTIAQKGVGVDDVLMRRLFDLGTKRQPRFLAHALDVIQDAETLRQGLTQIGERFPAPLVQVLGLLLVPAANIRHLDVILQVLFHLVYPQDRGETADLAVRALLAALHRTEYVIDPVRAPFVADVLKVVLRIAQVHGNVLATVLDTRLLHWMTVALPGPTLAVREAALALWVQCAIPPAQAMMFLVSVAVGCARQGLVQQYFAQRLDPARNACGSYLLLLQLMYEAAPAGVAHESAVHLAKFVHMFLTSIKDAFDDERLMALMLAHRLLETSAHVGTLLGVLGAPLFTLHLPNPIPLGSPNIDQYSTTYLSIITLLQPAHAAVLDAHAASIGSAVAMFPWISACTAAASAAQVVQWAIARDSMAAAFTRALWMQWTAARIFPPTHLDRTLSLVEVAAVNAAACMDQRPEVARLAACGAAGVLAGMLTWMVPARIPPTTLLGVPRESMAEDEFRALVERAVAVYVRAVLKVVAGAAEVEVEVGGSAKVGGAGAFVPAPWRLPEPVVQTVVEKVRAGPPVAGLHEVLLLQWAHAPLPSVLDGAFFDIAQECASNVRSAASRYALARLAEEQETVCALPRDQVLVLLDRVEQLRLLAHAGDEAATSAASSIDVWAALQAWVSEEEEPAVDGDTVEGADTGDAEMLVEEGTEGEGDVAGEGQC</sequence>
<feature type="compositionally biased region" description="Low complexity" evidence="1">
    <location>
        <begin position="19"/>
        <end position="38"/>
    </location>
</feature>
<dbReference type="InterPro" id="IPR001394">
    <property type="entry name" value="Peptidase_C19_UCH"/>
</dbReference>
<accession>A0A0L0S0J1</accession>
<proteinExistence type="predicted"/>
<feature type="domain" description="Ubiquitin-like" evidence="2">
    <location>
        <begin position="975"/>
        <end position="1033"/>
    </location>
</feature>
<dbReference type="GO" id="GO:0004843">
    <property type="term" value="F:cysteine-type deubiquitinase activity"/>
    <property type="evidence" value="ECO:0007669"/>
    <property type="project" value="InterPro"/>
</dbReference>
<dbReference type="EMBL" id="GG745330">
    <property type="protein sequence ID" value="KNE56058.1"/>
    <property type="molecule type" value="Genomic_DNA"/>
</dbReference>
<dbReference type="PROSITE" id="PS50235">
    <property type="entry name" value="USP_3"/>
    <property type="match status" value="1"/>
</dbReference>
<dbReference type="Proteomes" id="UP000054350">
    <property type="component" value="Unassembled WGS sequence"/>
</dbReference>
<dbReference type="OrthoDB" id="420187at2759"/>
<feature type="region of interest" description="Disordered" evidence="1">
    <location>
        <begin position="184"/>
        <end position="239"/>
    </location>
</feature>
<feature type="region of interest" description="Disordered" evidence="1">
    <location>
        <begin position="1"/>
        <end position="83"/>
    </location>
</feature>
<evidence type="ECO:0000313" key="4">
    <source>
        <dbReference type="EMBL" id="KNE56058.1"/>
    </source>
</evidence>
<dbReference type="PANTHER" id="PTHR24006">
    <property type="entry name" value="UBIQUITIN CARBOXYL-TERMINAL HYDROLASE"/>
    <property type="match status" value="1"/>
</dbReference>
<feature type="domain" description="USP" evidence="3">
    <location>
        <begin position="1432"/>
        <end position="1781"/>
    </location>
</feature>
<dbReference type="PROSITE" id="PS00973">
    <property type="entry name" value="USP_2"/>
    <property type="match status" value="1"/>
</dbReference>
<feature type="compositionally biased region" description="Acidic residues" evidence="1">
    <location>
        <begin position="73"/>
        <end position="83"/>
    </location>
</feature>
<feature type="compositionally biased region" description="Basic and acidic residues" evidence="1">
    <location>
        <begin position="39"/>
        <end position="51"/>
    </location>
</feature>
<dbReference type="InterPro" id="IPR050164">
    <property type="entry name" value="Peptidase_C19"/>
</dbReference>
<dbReference type="InterPro" id="IPR038765">
    <property type="entry name" value="Papain-like_cys_pep_sf"/>
</dbReference>
<dbReference type="InterPro" id="IPR000626">
    <property type="entry name" value="Ubiquitin-like_dom"/>
</dbReference>
<dbReference type="Gene3D" id="3.90.70.10">
    <property type="entry name" value="Cysteine proteinases"/>
    <property type="match status" value="1"/>
</dbReference>
<evidence type="ECO:0000259" key="2">
    <source>
        <dbReference type="PROSITE" id="PS50053"/>
    </source>
</evidence>
<dbReference type="GO" id="GO:0005634">
    <property type="term" value="C:nucleus"/>
    <property type="evidence" value="ECO:0007669"/>
    <property type="project" value="TreeGrafter"/>
</dbReference>
<dbReference type="STRING" id="578462.A0A0L0S0J1"/>
<reference evidence="5" key="2">
    <citation type="submission" date="2009-11" db="EMBL/GenBank/DDBJ databases">
        <title>The Genome Sequence of Allomyces macrogynus strain ATCC 38327.</title>
        <authorList>
            <consortium name="The Broad Institute Genome Sequencing Platform"/>
            <person name="Russ C."/>
            <person name="Cuomo C."/>
            <person name="Shea T."/>
            <person name="Young S.K."/>
            <person name="Zeng Q."/>
            <person name="Koehrsen M."/>
            <person name="Haas B."/>
            <person name="Borodovsky M."/>
            <person name="Guigo R."/>
            <person name="Alvarado L."/>
            <person name="Berlin A."/>
            <person name="Borenstein D."/>
            <person name="Chen Z."/>
            <person name="Engels R."/>
            <person name="Freedman E."/>
            <person name="Gellesch M."/>
            <person name="Goldberg J."/>
            <person name="Griggs A."/>
            <person name="Gujja S."/>
            <person name="Heiman D."/>
            <person name="Hepburn T."/>
            <person name="Howarth C."/>
            <person name="Jen D."/>
            <person name="Larson L."/>
            <person name="Lewis B."/>
            <person name="Mehta T."/>
            <person name="Park D."/>
            <person name="Pearson M."/>
            <person name="Roberts A."/>
            <person name="Saif S."/>
            <person name="Shenoy N."/>
            <person name="Sisk P."/>
            <person name="Stolte C."/>
            <person name="Sykes S."/>
            <person name="Walk T."/>
            <person name="White J."/>
            <person name="Yandava C."/>
            <person name="Burger G."/>
            <person name="Gray M.W."/>
            <person name="Holland P.W.H."/>
            <person name="King N."/>
            <person name="Lang F.B.F."/>
            <person name="Roger A.J."/>
            <person name="Ruiz-Trillo I."/>
            <person name="Lander E."/>
            <person name="Nusbaum C."/>
        </authorList>
    </citation>
    <scope>NUCLEOTIDE SEQUENCE [LARGE SCALE GENOMIC DNA]</scope>
    <source>
        <strain evidence="5">ATCC 38327</strain>
    </source>
</reference>
<dbReference type="InterPro" id="IPR018200">
    <property type="entry name" value="USP_CS"/>
</dbReference>
<dbReference type="GO" id="GO:0016579">
    <property type="term" value="P:protein deubiquitination"/>
    <property type="evidence" value="ECO:0007669"/>
    <property type="project" value="InterPro"/>
</dbReference>
<evidence type="ECO:0000259" key="3">
    <source>
        <dbReference type="PROSITE" id="PS50235"/>
    </source>
</evidence>
<evidence type="ECO:0000256" key="1">
    <source>
        <dbReference type="SAM" id="MobiDB-lite"/>
    </source>
</evidence>
<dbReference type="SUPFAM" id="SSF54001">
    <property type="entry name" value="Cysteine proteinases"/>
    <property type="match status" value="1"/>
</dbReference>
<evidence type="ECO:0008006" key="6">
    <source>
        <dbReference type="Google" id="ProtNLM"/>
    </source>
</evidence>
<feature type="compositionally biased region" description="Low complexity" evidence="1">
    <location>
        <begin position="55"/>
        <end position="71"/>
    </location>
</feature>
<dbReference type="Gene3D" id="3.10.20.90">
    <property type="entry name" value="Phosphatidylinositol 3-kinase Catalytic Subunit, Chain A, domain 1"/>
    <property type="match status" value="1"/>
</dbReference>
<feature type="region of interest" description="Disordered" evidence="1">
    <location>
        <begin position="1467"/>
        <end position="1487"/>
    </location>
</feature>
<dbReference type="eggNOG" id="KOG1866">
    <property type="taxonomic scope" value="Eukaryota"/>
</dbReference>
<evidence type="ECO:0000313" key="5">
    <source>
        <dbReference type="Proteomes" id="UP000054350"/>
    </source>
</evidence>